<organism evidence="4">
    <name type="scientific">Glycine max</name>
    <name type="common">Soybean</name>
    <name type="synonym">Glycine hispida</name>
    <dbReference type="NCBI Taxonomy" id="3847"/>
    <lineage>
        <taxon>Eukaryota</taxon>
        <taxon>Viridiplantae</taxon>
        <taxon>Streptophyta</taxon>
        <taxon>Embryophyta</taxon>
        <taxon>Tracheophyta</taxon>
        <taxon>Spermatophyta</taxon>
        <taxon>Magnoliopsida</taxon>
        <taxon>eudicotyledons</taxon>
        <taxon>Gunneridae</taxon>
        <taxon>Pentapetalae</taxon>
        <taxon>rosids</taxon>
        <taxon>fabids</taxon>
        <taxon>Fabales</taxon>
        <taxon>Fabaceae</taxon>
        <taxon>Papilionoideae</taxon>
        <taxon>50 kb inversion clade</taxon>
        <taxon>NPAAA clade</taxon>
        <taxon>indigoferoid/millettioid clade</taxon>
        <taxon>Phaseoleae</taxon>
        <taxon>Glycine</taxon>
        <taxon>Glycine subgen. Soja</taxon>
    </lineage>
</organism>
<evidence type="ECO:0000313" key="6">
    <source>
        <dbReference type="Proteomes" id="UP000008827"/>
    </source>
</evidence>
<reference evidence="5" key="2">
    <citation type="submission" date="2018-02" db="UniProtKB">
        <authorList>
            <consortium name="EnsemblPlants"/>
        </authorList>
    </citation>
    <scope>IDENTIFICATION</scope>
    <source>
        <strain evidence="5">Williams 82</strain>
    </source>
</reference>
<evidence type="ECO:0000259" key="3">
    <source>
        <dbReference type="Pfam" id="PF14372"/>
    </source>
</evidence>
<evidence type="ECO:0000259" key="2">
    <source>
        <dbReference type="Pfam" id="PF05699"/>
    </source>
</evidence>
<dbReference type="Pfam" id="PF14372">
    <property type="entry name" value="hAT-like_RNase-H"/>
    <property type="match status" value="1"/>
</dbReference>
<keyword evidence="1" id="KW-0238">DNA-binding</keyword>
<dbReference type="Pfam" id="PF05699">
    <property type="entry name" value="Dimer_Tnp_hAT"/>
    <property type="match status" value="1"/>
</dbReference>
<dbReference type="PANTHER" id="PTHR46481:SF8">
    <property type="entry name" value="ZINC FINGER BED DOMAIN-CONTAINING PROTEIN RICESLEEPER 1-LIKE"/>
    <property type="match status" value="1"/>
</dbReference>
<dbReference type="EMBL" id="CM000851">
    <property type="protein sequence ID" value="KRG99187.1"/>
    <property type="molecule type" value="Genomic_DNA"/>
</dbReference>
<dbReference type="STRING" id="3847.A0A0R0FBB8"/>
<dbReference type="GO" id="GO:0003677">
    <property type="term" value="F:DNA binding"/>
    <property type="evidence" value="ECO:0007669"/>
    <property type="project" value="UniProtKB-KW"/>
</dbReference>
<dbReference type="InterPro" id="IPR012337">
    <property type="entry name" value="RNaseH-like_sf"/>
</dbReference>
<accession>A0A0R0FBB8</accession>
<protein>
    <recommendedName>
        <fullName evidence="7">hAT-like transposase RNase-H fold domain-containing protein</fullName>
    </recommendedName>
</protein>
<feature type="domain" description="HAT C-terminal dimerisation" evidence="2">
    <location>
        <begin position="356"/>
        <end position="384"/>
    </location>
</feature>
<dbReference type="Proteomes" id="UP000008827">
    <property type="component" value="Chromosome 18"/>
</dbReference>
<evidence type="ECO:0008006" key="7">
    <source>
        <dbReference type="Google" id="ProtNLM"/>
    </source>
</evidence>
<keyword evidence="6" id="KW-1185">Reference proteome</keyword>
<dbReference type="PANTHER" id="PTHR46481">
    <property type="entry name" value="ZINC FINGER BED DOMAIN-CONTAINING PROTEIN 4"/>
    <property type="match status" value="1"/>
</dbReference>
<reference evidence="4" key="3">
    <citation type="submission" date="2018-07" db="EMBL/GenBank/DDBJ databases">
        <title>WGS assembly of Glycine max.</title>
        <authorList>
            <person name="Schmutz J."/>
            <person name="Cannon S."/>
            <person name="Schlueter J."/>
            <person name="Ma J."/>
            <person name="Mitros T."/>
            <person name="Nelson W."/>
            <person name="Hyten D."/>
            <person name="Song Q."/>
            <person name="Thelen J."/>
            <person name="Cheng J."/>
            <person name="Xu D."/>
            <person name="Hellsten U."/>
            <person name="May G."/>
            <person name="Yu Y."/>
            <person name="Sakurai T."/>
            <person name="Umezawa T."/>
            <person name="Bhattacharyya M."/>
            <person name="Sandhu D."/>
            <person name="Valliyodan B."/>
            <person name="Lindquist E."/>
            <person name="Peto M."/>
            <person name="Grant D."/>
            <person name="Shu S."/>
            <person name="Goodstein D."/>
            <person name="Barry K."/>
            <person name="Futrell-Griggs M."/>
            <person name="Abernathy B."/>
            <person name="Du J."/>
            <person name="Tian Z."/>
            <person name="Zhu L."/>
            <person name="Gill N."/>
            <person name="Joshi T."/>
            <person name="Libault M."/>
            <person name="Sethuraman A."/>
            <person name="Zhang X."/>
            <person name="Shinozaki K."/>
            <person name="Nguyen H."/>
            <person name="Wing R."/>
            <person name="Cregan P."/>
            <person name="Specht J."/>
            <person name="Grimwood J."/>
            <person name="Rokhsar D."/>
            <person name="Stacey G."/>
            <person name="Shoemaker R."/>
            <person name="Jackson S."/>
        </authorList>
    </citation>
    <scope>NUCLEOTIDE SEQUENCE</scope>
    <source>
        <tissue evidence="4">Callus</tissue>
    </source>
</reference>
<dbReference type="SUPFAM" id="SSF53098">
    <property type="entry name" value="Ribonuclease H-like"/>
    <property type="match status" value="1"/>
</dbReference>
<dbReference type="GO" id="GO:0046983">
    <property type="term" value="F:protein dimerization activity"/>
    <property type="evidence" value="ECO:0007669"/>
    <property type="project" value="InterPro"/>
</dbReference>
<dbReference type="InParanoid" id="A0A0R0FBB8"/>
<dbReference type="AlphaFoldDB" id="A0A0R0FBB8"/>
<evidence type="ECO:0000256" key="1">
    <source>
        <dbReference type="ARBA" id="ARBA00023125"/>
    </source>
</evidence>
<dbReference type="Gramene" id="KRG99187">
    <property type="protein sequence ID" value="KRG99187"/>
    <property type="gene ID" value="GLYMA_18G127600"/>
</dbReference>
<feature type="domain" description="hAT-like transposase RNase-H fold" evidence="3">
    <location>
        <begin position="210"/>
        <end position="315"/>
    </location>
</feature>
<name>A0A0R0FBB8_SOYBN</name>
<evidence type="ECO:0000313" key="4">
    <source>
        <dbReference type="EMBL" id="KRG99187.1"/>
    </source>
</evidence>
<proteinExistence type="predicted"/>
<dbReference type="InterPro" id="IPR008906">
    <property type="entry name" value="HATC_C_dom"/>
</dbReference>
<gene>
    <name evidence="4" type="ORF">GLYMA_18G127600</name>
</gene>
<dbReference type="OMA" id="ITTICRV"/>
<reference evidence="4 5" key="1">
    <citation type="journal article" date="2010" name="Nature">
        <title>Genome sequence of the palaeopolyploid soybean.</title>
        <authorList>
            <person name="Schmutz J."/>
            <person name="Cannon S.B."/>
            <person name="Schlueter J."/>
            <person name="Ma J."/>
            <person name="Mitros T."/>
            <person name="Nelson W."/>
            <person name="Hyten D.L."/>
            <person name="Song Q."/>
            <person name="Thelen J.J."/>
            <person name="Cheng J."/>
            <person name="Xu D."/>
            <person name="Hellsten U."/>
            <person name="May G.D."/>
            <person name="Yu Y."/>
            <person name="Sakurai T."/>
            <person name="Umezawa T."/>
            <person name="Bhattacharyya M.K."/>
            <person name="Sandhu D."/>
            <person name="Valliyodan B."/>
            <person name="Lindquist E."/>
            <person name="Peto M."/>
            <person name="Grant D."/>
            <person name="Shu S."/>
            <person name="Goodstein D."/>
            <person name="Barry K."/>
            <person name="Futrell-Griggs M."/>
            <person name="Abernathy B."/>
            <person name="Du J."/>
            <person name="Tian Z."/>
            <person name="Zhu L."/>
            <person name="Gill N."/>
            <person name="Joshi T."/>
            <person name="Libault M."/>
            <person name="Sethuraman A."/>
            <person name="Zhang X.-C."/>
            <person name="Shinozaki K."/>
            <person name="Nguyen H.T."/>
            <person name="Wing R.A."/>
            <person name="Cregan P."/>
            <person name="Specht J."/>
            <person name="Grimwood J."/>
            <person name="Rokhsar D."/>
            <person name="Stacey G."/>
            <person name="Shoemaker R.C."/>
            <person name="Jackson S.A."/>
        </authorList>
    </citation>
    <scope>NUCLEOTIDE SEQUENCE</scope>
    <source>
        <strain evidence="5">cv. Williams 82</strain>
        <tissue evidence="4">Callus</tissue>
    </source>
</reference>
<sequence length="431" mass="50180">MSLTAHFIDNDWMLQKKVINFCQVKSHTGKNLTRMVESCLSSWGLTRVLSLTINNATSNDKTIEYMQKRLMSWNRLVLNGNYLHTRCCAHIINLIVQEGFKEDITTICRVHAAVKYVKSSPSRLSKFMECVAHVNIEYKSLVRLDVETRWNSTYLMLEAALKHHKEFEEFKLRDKKFMGMAPTYSDWEFVRSILPFLEIFNYATLRIFGSSYVISTMYMFEAFGIGMKIREMSTSWGVHMSVRTMVIRMKEKYDKYWGNPNHINMLLMISLMLHPSYKLKFTNWLIAKSFDGEGSESTCKLRDKVESSLRSLFEEVENDPHGYSRYFQSTRSSTSELDIYLEDARHNRLDLDVLNCTGGRVLDPYRCSLTPQMVEALVCTQDWIKKTPSPLPSNENDEFLEFERIEEELVPSLVTLDVTHSVSSTFTLDDD</sequence>
<dbReference type="EnsemblPlants" id="KRG99187">
    <property type="protein sequence ID" value="KRG99187"/>
    <property type="gene ID" value="GLYMA_18G127600"/>
</dbReference>
<evidence type="ECO:0000313" key="5">
    <source>
        <dbReference type="EnsemblPlants" id="KRG99187"/>
    </source>
</evidence>
<dbReference type="InterPro" id="IPR025525">
    <property type="entry name" value="hAT-like_transposase_RNase-H"/>
</dbReference>
<dbReference type="InterPro" id="IPR052035">
    <property type="entry name" value="ZnF_BED_domain_contain"/>
</dbReference>